<dbReference type="InterPro" id="IPR036250">
    <property type="entry name" value="AcylCo_DH-like_C"/>
</dbReference>
<name>D5SLR1_STRCL</name>
<dbReference type="eggNOG" id="COG1960">
    <property type="taxonomic scope" value="Bacteria"/>
</dbReference>
<feature type="compositionally biased region" description="Low complexity" evidence="3">
    <location>
        <begin position="28"/>
        <end position="38"/>
    </location>
</feature>
<evidence type="ECO:0000313" key="6">
    <source>
        <dbReference type="EMBL" id="EFG04854.2"/>
    </source>
</evidence>
<gene>
    <name evidence="6" type="ORF">SCLAV_p1370</name>
</gene>
<dbReference type="EMBL" id="CM000914">
    <property type="protein sequence ID" value="EFG04854.2"/>
    <property type="molecule type" value="Genomic_DNA"/>
</dbReference>
<dbReference type="Gene3D" id="1.20.140.10">
    <property type="entry name" value="Butyryl-CoA Dehydrogenase, subunit A, domain 3"/>
    <property type="match status" value="1"/>
</dbReference>
<dbReference type="GO" id="GO:0003995">
    <property type="term" value="F:acyl-CoA dehydrogenase activity"/>
    <property type="evidence" value="ECO:0007669"/>
    <property type="project" value="TreeGrafter"/>
</dbReference>
<evidence type="ECO:0000313" key="7">
    <source>
        <dbReference type="Proteomes" id="UP000002357"/>
    </source>
</evidence>
<sequence length="424" mass="45302">MRSRGPRCHARSGSSGFPSREKEDKVLTADTTAQTVTPTREELVSRASEVAGTLREHAGWSEENRRPHDDTVQALADAGIFRMRVPARYGGYESDATTLCEVAAELGRADGSAAWTAAVYSIPTWMTGLFPDETQAEVFATPDVRICGTLSPTAQAVPAEGGIVVDGRWGFITGALHAQWQIVVAVLMVPGGEPAPVMALVPMDDLTIVDDWHTAGLKGTGSVTTIAERVFVPQARVMPMGAVIQGQSASPTTAAGALHRAPLLPVASASSVGPVLGMAKGALDAFLHRLPDRKITYTSYGRQSDAALTHLQVADAVMRIDEAEFHVRRLAGQVDAKAAEASEWTLAERVRARADMGAACRLAKEAVDILNTASGASSIRLDVPIQRFQRDIQAVCLHALMHPDTNAELYGRFLCGLEPDTLYL</sequence>
<feature type="compositionally biased region" description="Basic residues" evidence="3">
    <location>
        <begin position="1"/>
        <end position="10"/>
    </location>
</feature>
<dbReference type="GO" id="GO:0050660">
    <property type="term" value="F:flavin adenine dinucleotide binding"/>
    <property type="evidence" value="ECO:0007669"/>
    <property type="project" value="InterPro"/>
</dbReference>
<evidence type="ECO:0000256" key="3">
    <source>
        <dbReference type="SAM" id="MobiDB-lite"/>
    </source>
</evidence>
<dbReference type="SUPFAM" id="SSF47203">
    <property type="entry name" value="Acyl-CoA dehydrogenase C-terminal domain-like"/>
    <property type="match status" value="1"/>
</dbReference>
<keyword evidence="6" id="KW-0614">Plasmid</keyword>
<dbReference type="Gene3D" id="2.40.110.10">
    <property type="entry name" value="Butyryl-CoA Dehydrogenase, subunit A, domain 2"/>
    <property type="match status" value="1"/>
</dbReference>
<dbReference type="Pfam" id="PF08028">
    <property type="entry name" value="Acyl-CoA_dh_2"/>
    <property type="match status" value="1"/>
</dbReference>
<dbReference type="AlphaFoldDB" id="D5SLR1"/>
<keyword evidence="7" id="KW-1185">Reference proteome</keyword>
<geneLocation type="plasmid" evidence="6 7">
    <name>pSCL4</name>
</geneLocation>
<dbReference type="PANTHER" id="PTHR48083">
    <property type="entry name" value="MEDIUM-CHAIN SPECIFIC ACYL-COA DEHYDROGENASE, MITOCHONDRIAL-RELATED"/>
    <property type="match status" value="1"/>
</dbReference>
<dbReference type="Proteomes" id="UP000002357">
    <property type="component" value="Plasmid pSCL4"/>
</dbReference>
<dbReference type="InterPro" id="IPR050741">
    <property type="entry name" value="Acyl-CoA_dehydrogenase"/>
</dbReference>
<evidence type="ECO:0000256" key="1">
    <source>
        <dbReference type="ARBA" id="ARBA00023002"/>
    </source>
</evidence>
<accession>D5SLR1</accession>
<dbReference type="SUPFAM" id="SSF56645">
    <property type="entry name" value="Acyl-CoA dehydrogenase NM domain-like"/>
    <property type="match status" value="1"/>
</dbReference>
<dbReference type="InterPro" id="IPR037069">
    <property type="entry name" value="AcylCoA_DH/ox_N_sf"/>
</dbReference>
<feature type="domain" description="Acyl-CoA dehydrogenase C-terminal" evidence="5">
    <location>
        <begin position="272"/>
        <end position="402"/>
    </location>
</feature>
<dbReference type="GO" id="GO:0005737">
    <property type="term" value="C:cytoplasm"/>
    <property type="evidence" value="ECO:0007669"/>
    <property type="project" value="TreeGrafter"/>
</dbReference>
<comment type="similarity">
    <text evidence="2">Belongs to the HpaH/HsaA monooxygenase family.</text>
</comment>
<dbReference type="InterPro" id="IPR013107">
    <property type="entry name" value="Acyl-CoA_DH_C"/>
</dbReference>
<dbReference type="PIRSF" id="PIRSF016578">
    <property type="entry name" value="HsaA"/>
    <property type="match status" value="1"/>
</dbReference>
<evidence type="ECO:0000259" key="4">
    <source>
        <dbReference type="Pfam" id="PF02771"/>
    </source>
</evidence>
<feature type="domain" description="Acyl-CoA dehydrogenase/oxidase N-terminal" evidence="4">
    <location>
        <begin position="56"/>
        <end position="135"/>
    </location>
</feature>
<evidence type="ECO:0000259" key="5">
    <source>
        <dbReference type="Pfam" id="PF08028"/>
    </source>
</evidence>
<feature type="region of interest" description="Disordered" evidence="3">
    <location>
        <begin position="1"/>
        <end position="45"/>
    </location>
</feature>
<protein>
    <submittedName>
        <fullName evidence="6">Acyl-CoA dehydrogenase</fullName>
    </submittedName>
</protein>
<dbReference type="GO" id="GO:0016712">
    <property type="term" value="F:oxidoreductase activity, acting on paired donors, with incorporation or reduction of molecular oxygen, reduced flavin or flavoprotein as one donor, and incorporation of one atom of oxygen"/>
    <property type="evidence" value="ECO:0007669"/>
    <property type="project" value="TreeGrafter"/>
</dbReference>
<dbReference type="InterPro" id="IPR046373">
    <property type="entry name" value="Acyl-CoA_Oxase/DH_mid-dom_sf"/>
</dbReference>
<dbReference type="OrthoDB" id="3404950at2"/>
<dbReference type="PANTHER" id="PTHR48083:SF19">
    <property type="entry name" value="FLAVIN-DEPENDENT MONOOXYGENASE, OXYGENASE SUBUNIT HSAA"/>
    <property type="match status" value="1"/>
</dbReference>
<organism evidence="6 7">
    <name type="scientific">Streptomyces clavuligerus</name>
    <dbReference type="NCBI Taxonomy" id="1901"/>
    <lineage>
        <taxon>Bacteria</taxon>
        <taxon>Bacillati</taxon>
        <taxon>Actinomycetota</taxon>
        <taxon>Actinomycetes</taxon>
        <taxon>Kitasatosporales</taxon>
        <taxon>Streptomycetaceae</taxon>
        <taxon>Streptomyces</taxon>
    </lineage>
</organism>
<proteinExistence type="inferred from homology"/>
<dbReference type="Pfam" id="PF02771">
    <property type="entry name" value="Acyl-CoA_dh_N"/>
    <property type="match status" value="1"/>
</dbReference>
<dbReference type="GO" id="GO:0033539">
    <property type="term" value="P:fatty acid beta-oxidation using acyl-CoA dehydrogenase"/>
    <property type="evidence" value="ECO:0007669"/>
    <property type="project" value="TreeGrafter"/>
</dbReference>
<reference evidence="6 7" key="1">
    <citation type="journal article" date="2010" name="Genome Biol. Evol.">
        <title>The sequence of a 1.8-mb bacterial linear plasmid reveals a rich evolutionary reservoir of secondary metabolic pathways.</title>
        <authorList>
            <person name="Medema M.H."/>
            <person name="Trefzer A."/>
            <person name="Kovalchuk A."/>
            <person name="van den Berg M."/>
            <person name="Mueller U."/>
            <person name="Heijne W."/>
            <person name="Wu L."/>
            <person name="Alam M.T."/>
            <person name="Ronning C.M."/>
            <person name="Nierman W.C."/>
            <person name="Bovenberg R.A.L."/>
            <person name="Breitling R."/>
            <person name="Takano E."/>
        </authorList>
    </citation>
    <scope>NUCLEOTIDE SEQUENCE [LARGE SCALE GENOMIC DNA]</scope>
    <source>
        <strain evidence="7">ATCC 27064 / DSM 738 / JCM 4710 / NBRC 13307 / NCIMB 12785 / NRRL 3585 / VKM Ac-602</strain>
        <plasmid evidence="6">pSCL4</plasmid>
    </source>
</reference>
<dbReference type="InterPro" id="IPR013786">
    <property type="entry name" value="AcylCoA_DH/ox_N"/>
</dbReference>
<evidence type="ECO:0000256" key="2">
    <source>
        <dbReference type="ARBA" id="ARBA00049661"/>
    </source>
</evidence>
<dbReference type="InterPro" id="IPR009100">
    <property type="entry name" value="AcylCoA_DH/oxidase_NM_dom_sf"/>
</dbReference>
<keyword evidence="1" id="KW-0560">Oxidoreductase</keyword>
<dbReference type="Gene3D" id="1.10.540.10">
    <property type="entry name" value="Acyl-CoA dehydrogenase/oxidase, N-terminal domain"/>
    <property type="match status" value="1"/>
</dbReference>